<dbReference type="Proteomes" id="UP000199180">
    <property type="component" value="Unassembled WGS sequence"/>
</dbReference>
<sequence length="70" mass="7556">MKQNKPLYIRPSAVQAVFGISRSTLYRMAKEGTIKIYKRAPGSSASFVKVADLEACITGEDRTASGFGQG</sequence>
<reference evidence="1 2" key="1">
    <citation type="submission" date="2016-10" db="EMBL/GenBank/DDBJ databases">
        <authorList>
            <person name="de Groot N.N."/>
        </authorList>
    </citation>
    <scope>NUCLEOTIDE SEQUENCE [LARGE SCALE GENOMIC DNA]</scope>
    <source>
        <strain evidence="1 2">DSM 17862</strain>
    </source>
</reference>
<protein>
    <submittedName>
        <fullName evidence="1">Helix-turn-helix domain-containing protein</fullName>
    </submittedName>
</protein>
<accession>A0A1H9Y8L8</accession>
<organism evidence="1 2">
    <name type="scientific">Paracoccus homiensis</name>
    <dbReference type="NCBI Taxonomy" id="364199"/>
    <lineage>
        <taxon>Bacteria</taxon>
        <taxon>Pseudomonadati</taxon>
        <taxon>Pseudomonadota</taxon>
        <taxon>Alphaproteobacteria</taxon>
        <taxon>Rhodobacterales</taxon>
        <taxon>Paracoccaceae</taxon>
        <taxon>Paracoccus</taxon>
    </lineage>
</organism>
<evidence type="ECO:0000313" key="1">
    <source>
        <dbReference type="EMBL" id="SES65132.1"/>
    </source>
</evidence>
<dbReference type="AlphaFoldDB" id="A0A1H9Y8L8"/>
<dbReference type="EMBL" id="FOHO01000001">
    <property type="protein sequence ID" value="SES65132.1"/>
    <property type="molecule type" value="Genomic_DNA"/>
</dbReference>
<dbReference type="OrthoDB" id="7876561at2"/>
<dbReference type="RefSeq" id="WP_090731600.1">
    <property type="nucleotide sequence ID" value="NZ_CP177219.1"/>
</dbReference>
<evidence type="ECO:0000313" key="2">
    <source>
        <dbReference type="Proteomes" id="UP000199180"/>
    </source>
</evidence>
<proteinExistence type="predicted"/>
<gene>
    <name evidence="1" type="ORF">SAMN04489858_10174</name>
</gene>
<dbReference type="STRING" id="364199.SAMN04489858_10174"/>
<keyword evidence="2" id="KW-1185">Reference proteome</keyword>
<name>A0A1H9Y8L8_9RHOB</name>